<protein>
    <recommendedName>
        <fullName evidence="4">Glycosyltransferase family 8 protein</fullName>
    </recommendedName>
</protein>
<dbReference type="SUPFAM" id="SSF53448">
    <property type="entry name" value="Nucleotide-diphospho-sugar transferases"/>
    <property type="match status" value="1"/>
</dbReference>
<evidence type="ECO:0008006" key="4">
    <source>
        <dbReference type="Google" id="ProtNLM"/>
    </source>
</evidence>
<evidence type="ECO:0000313" key="2">
    <source>
        <dbReference type="EMBL" id="OKO95531.1"/>
    </source>
</evidence>
<dbReference type="OrthoDB" id="2014201at2759"/>
<proteinExistence type="predicted"/>
<dbReference type="STRING" id="1316194.A0A1Q5T5M9"/>
<dbReference type="PANTHER" id="PTHR11183">
    <property type="entry name" value="GLYCOGENIN SUBFAMILY MEMBER"/>
    <property type="match status" value="1"/>
</dbReference>
<gene>
    <name evidence="2" type="ORF">PENSUB_11043</name>
</gene>
<reference evidence="2 3" key="1">
    <citation type="submission" date="2016-10" db="EMBL/GenBank/DDBJ databases">
        <title>Genome sequence of the ascomycete fungus Penicillium subrubescens.</title>
        <authorList>
            <person name="De Vries R.P."/>
            <person name="Peng M."/>
            <person name="Dilokpimol A."/>
            <person name="Hilden K."/>
            <person name="Makela M.R."/>
            <person name="Grigoriev I."/>
            <person name="Riley R."/>
            <person name="Granchi Z."/>
        </authorList>
    </citation>
    <scope>NUCLEOTIDE SEQUENCE [LARGE SCALE GENOMIC DNA]</scope>
    <source>
        <strain evidence="2 3">CBS 132785</strain>
    </source>
</reference>
<feature type="transmembrane region" description="Helical" evidence="1">
    <location>
        <begin position="43"/>
        <end position="60"/>
    </location>
</feature>
<name>A0A1Q5T5M9_9EURO</name>
<accession>A0A1Q5T5M9</accession>
<keyword evidence="1" id="KW-0472">Membrane</keyword>
<evidence type="ECO:0000256" key="1">
    <source>
        <dbReference type="SAM" id="Phobius"/>
    </source>
</evidence>
<comment type="caution">
    <text evidence="2">The sequence shown here is derived from an EMBL/GenBank/DDBJ whole genome shotgun (WGS) entry which is preliminary data.</text>
</comment>
<dbReference type="Proteomes" id="UP000186955">
    <property type="component" value="Unassembled WGS sequence"/>
</dbReference>
<dbReference type="AlphaFoldDB" id="A0A1Q5T5M9"/>
<keyword evidence="1" id="KW-1133">Transmembrane helix</keyword>
<dbReference type="InterPro" id="IPR029044">
    <property type="entry name" value="Nucleotide-diphossugar_trans"/>
</dbReference>
<keyword evidence="3" id="KW-1185">Reference proteome</keyword>
<sequence length="379" mass="43168">MDAEISPSFQANPLGFLWKFCKSGFIMTKSLFQARAYRRKRQLILYLASFSILSGIFLYSQSSAFSTVHRAYINQSSYRFGSLGIPFTQGPYAIAIFLGTEFDAEQSDDDETDRYFIGARTLVYQLLHAPSTRLTSPVSVVVLATEGVRESKRQRLRLDGATVIDIERLQHSVNIDVPFYHEVFDKLRAFDPSVMPFEKVAVLDADMVITRPLDLLFQDMNTTQFPLNTNSTNLPADLPELPDSYALAATPDIPGREPVFPPDVDNTPGRDYFNAGIMVSSPNDKLFQYYIALLNRPELFGHWLPEQDLLNVAHSWKGPMPWRQLNLSWHLMSPNEADFNAGMAILHCKYWQFGGDPCHKTAIARRWQMQGYWEGREGK</sequence>
<dbReference type="InterPro" id="IPR050587">
    <property type="entry name" value="GNT1/Glycosyltrans_8"/>
</dbReference>
<dbReference type="Gene3D" id="3.90.550.10">
    <property type="entry name" value="Spore Coat Polysaccharide Biosynthesis Protein SpsA, Chain A"/>
    <property type="match status" value="1"/>
</dbReference>
<dbReference type="EMBL" id="MNBE01000702">
    <property type="protein sequence ID" value="OKO95531.1"/>
    <property type="molecule type" value="Genomic_DNA"/>
</dbReference>
<organism evidence="2 3">
    <name type="scientific">Penicillium subrubescens</name>
    <dbReference type="NCBI Taxonomy" id="1316194"/>
    <lineage>
        <taxon>Eukaryota</taxon>
        <taxon>Fungi</taxon>
        <taxon>Dikarya</taxon>
        <taxon>Ascomycota</taxon>
        <taxon>Pezizomycotina</taxon>
        <taxon>Eurotiomycetes</taxon>
        <taxon>Eurotiomycetidae</taxon>
        <taxon>Eurotiales</taxon>
        <taxon>Aspergillaceae</taxon>
        <taxon>Penicillium</taxon>
    </lineage>
</organism>
<evidence type="ECO:0000313" key="3">
    <source>
        <dbReference type="Proteomes" id="UP000186955"/>
    </source>
</evidence>
<keyword evidence="1" id="KW-0812">Transmembrane</keyword>